<evidence type="ECO:0000313" key="3">
    <source>
        <dbReference type="Proteomes" id="UP001459277"/>
    </source>
</evidence>
<dbReference type="AlphaFoldDB" id="A0AAW2DIT6"/>
<sequence length="201" mass="22544">MACMGVGFVWIGDLPVTSQPTIEQQVDCLNLVQKGFIALYANFDEDLCLIPKSPFYLEGVGGEFGNNLLHDVSLYISKIKLALIIPLYKHLMHLLAYSEPWFLSFSLIGKSMQISFGWVKRVCNFVAHTAAKLAICSNMSFYFNNDNLPTELVSACKPNYDYEINEEDDGSKISKDDVSEISEEDDVPEISEEHDVVEGDL</sequence>
<evidence type="ECO:0000313" key="2">
    <source>
        <dbReference type="EMBL" id="KAL0009474.1"/>
    </source>
</evidence>
<organism evidence="2 3">
    <name type="scientific">Lithocarpus litseifolius</name>
    <dbReference type="NCBI Taxonomy" id="425828"/>
    <lineage>
        <taxon>Eukaryota</taxon>
        <taxon>Viridiplantae</taxon>
        <taxon>Streptophyta</taxon>
        <taxon>Embryophyta</taxon>
        <taxon>Tracheophyta</taxon>
        <taxon>Spermatophyta</taxon>
        <taxon>Magnoliopsida</taxon>
        <taxon>eudicotyledons</taxon>
        <taxon>Gunneridae</taxon>
        <taxon>Pentapetalae</taxon>
        <taxon>rosids</taxon>
        <taxon>fabids</taxon>
        <taxon>Fagales</taxon>
        <taxon>Fagaceae</taxon>
        <taxon>Lithocarpus</taxon>
    </lineage>
</organism>
<comment type="caution">
    <text evidence="2">The sequence shown here is derived from an EMBL/GenBank/DDBJ whole genome shotgun (WGS) entry which is preliminary data.</text>
</comment>
<protein>
    <submittedName>
        <fullName evidence="2">Uncharacterized protein</fullName>
    </submittedName>
</protein>
<keyword evidence="3" id="KW-1185">Reference proteome</keyword>
<proteinExistence type="predicted"/>
<gene>
    <name evidence="2" type="ORF">SO802_010976</name>
</gene>
<dbReference type="Proteomes" id="UP001459277">
    <property type="component" value="Unassembled WGS sequence"/>
</dbReference>
<feature type="region of interest" description="Disordered" evidence="1">
    <location>
        <begin position="165"/>
        <end position="201"/>
    </location>
</feature>
<feature type="compositionally biased region" description="Acidic residues" evidence="1">
    <location>
        <begin position="179"/>
        <end position="190"/>
    </location>
</feature>
<accession>A0AAW2DIT6</accession>
<reference evidence="2 3" key="1">
    <citation type="submission" date="2024-01" db="EMBL/GenBank/DDBJ databases">
        <title>A telomere-to-telomere, gap-free genome of sweet tea (Lithocarpus litseifolius).</title>
        <authorList>
            <person name="Zhou J."/>
        </authorList>
    </citation>
    <scope>NUCLEOTIDE SEQUENCE [LARGE SCALE GENOMIC DNA]</scope>
    <source>
        <strain evidence="2">Zhou-2022a</strain>
        <tissue evidence="2">Leaf</tissue>
    </source>
</reference>
<name>A0AAW2DIT6_9ROSI</name>
<dbReference type="EMBL" id="JAZDWU010000003">
    <property type="protein sequence ID" value="KAL0009474.1"/>
    <property type="molecule type" value="Genomic_DNA"/>
</dbReference>
<feature type="compositionally biased region" description="Basic and acidic residues" evidence="1">
    <location>
        <begin position="191"/>
        <end position="201"/>
    </location>
</feature>
<evidence type="ECO:0000256" key="1">
    <source>
        <dbReference type="SAM" id="MobiDB-lite"/>
    </source>
</evidence>